<dbReference type="RefSeq" id="WP_159525184.1">
    <property type="nucleotide sequence ID" value="NZ_WUUU01000009.1"/>
</dbReference>
<evidence type="ECO:0000313" key="1">
    <source>
        <dbReference type="EMBL" id="MXR19600.1"/>
    </source>
</evidence>
<reference evidence="1 2" key="1">
    <citation type="submission" date="2019-12" db="EMBL/GenBank/DDBJ databases">
        <title>Isolation and characterization of three novel carbon monoxide-oxidizing members of Halobacteria from salione crusts and soils.</title>
        <authorList>
            <person name="Myers M.R."/>
            <person name="King G.M."/>
        </authorList>
    </citation>
    <scope>NUCLEOTIDE SEQUENCE [LARGE SCALE GENOMIC DNA]</scope>
    <source>
        <strain evidence="1 2">PCN9</strain>
    </source>
</reference>
<dbReference type="OrthoDB" id="258394at2157"/>
<dbReference type="Proteomes" id="UP000471521">
    <property type="component" value="Unassembled WGS sequence"/>
</dbReference>
<gene>
    <name evidence="1" type="ORF">GRX66_02875</name>
</gene>
<proteinExistence type="predicted"/>
<dbReference type="EMBL" id="WUUU01000009">
    <property type="protein sequence ID" value="MXR19600.1"/>
    <property type="molecule type" value="Genomic_DNA"/>
</dbReference>
<accession>A0A6B0SL45</accession>
<name>A0A6B0SL45_9EURY</name>
<evidence type="ECO:0000313" key="2">
    <source>
        <dbReference type="Proteomes" id="UP000471521"/>
    </source>
</evidence>
<protein>
    <submittedName>
        <fullName evidence="1">Uncharacterized protein</fullName>
    </submittedName>
</protein>
<keyword evidence="2" id="KW-1185">Reference proteome</keyword>
<comment type="caution">
    <text evidence="1">The sequence shown here is derived from an EMBL/GenBank/DDBJ whole genome shotgun (WGS) entry which is preliminary data.</text>
</comment>
<sequence length="227" mass="24510">MIADSPLVDTLSTIEFTDTTYDDVALALQNAEYADGDAAGFATDTFQQDAISANLVVSSPTTVEAYDAGTGDVSEQEVDRTELVPFRIDFANDLLEVFASRADARSVQQHLGALDEIDATFGDYTIDVPSLHGALQASDLDATPTSVRIRNFSPMAHTDGDCFLRLDGDADVDGLLDEYGSNVYFLGTKLVHDGRDLTLGFYQSGAVQLYSKTDATEDLLDRLKDAI</sequence>
<organism evidence="1 2">
    <name type="scientific">Halobacterium bonnevillei</name>
    <dbReference type="NCBI Taxonomy" id="2692200"/>
    <lineage>
        <taxon>Archaea</taxon>
        <taxon>Methanobacteriati</taxon>
        <taxon>Methanobacteriota</taxon>
        <taxon>Stenosarchaea group</taxon>
        <taxon>Halobacteria</taxon>
        <taxon>Halobacteriales</taxon>
        <taxon>Halobacteriaceae</taxon>
        <taxon>Halobacterium</taxon>
    </lineage>
</organism>
<dbReference type="AlphaFoldDB" id="A0A6B0SL45"/>